<organism evidence="1 2">
    <name type="scientific">Flemingia macrophylla</name>
    <dbReference type="NCBI Taxonomy" id="520843"/>
    <lineage>
        <taxon>Eukaryota</taxon>
        <taxon>Viridiplantae</taxon>
        <taxon>Streptophyta</taxon>
        <taxon>Embryophyta</taxon>
        <taxon>Tracheophyta</taxon>
        <taxon>Spermatophyta</taxon>
        <taxon>Magnoliopsida</taxon>
        <taxon>eudicotyledons</taxon>
        <taxon>Gunneridae</taxon>
        <taxon>Pentapetalae</taxon>
        <taxon>rosids</taxon>
        <taxon>fabids</taxon>
        <taxon>Fabales</taxon>
        <taxon>Fabaceae</taxon>
        <taxon>Papilionoideae</taxon>
        <taxon>50 kb inversion clade</taxon>
        <taxon>NPAAA clade</taxon>
        <taxon>indigoferoid/millettioid clade</taxon>
        <taxon>Phaseoleae</taxon>
        <taxon>Flemingia</taxon>
    </lineage>
</organism>
<proteinExistence type="predicted"/>
<dbReference type="AlphaFoldDB" id="A0ABD1MFL0"/>
<protein>
    <submittedName>
        <fullName evidence="1">Uncharacterized protein</fullName>
    </submittedName>
</protein>
<evidence type="ECO:0000313" key="1">
    <source>
        <dbReference type="EMBL" id="KAL2334587.1"/>
    </source>
</evidence>
<comment type="caution">
    <text evidence="1">The sequence shown here is derived from an EMBL/GenBank/DDBJ whole genome shotgun (WGS) entry which is preliminary data.</text>
</comment>
<accession>A0ABD1MFL0</accession>
<dbReference type="EMBL" id="JBGMDY010000005">
    <property type="protein sequence ID" value="KAL2334587.1"/>
    <property type="molecule type" value="Genomic_DNA"/>
</dbReference>
<evidence type="ECO:0000313" key="2">
    <source>
        <dbReference type="Proteomes" id="UP001603857"/>
    </source>
</evidence>
<keyword evidence="2" id="KW-1185">Reference proteome</keyword>
<dbReference type="Proteomes" id="UP001603857">
    <property type="component" value="Unassembled WGS sequence"/>
</dbReference>
<sequence length="58" mass="6612">MKPTNNLNTPIPMNKKLNTSLVLHQTKGMLIRQIEVNRNKQYSICIITDNNMCQPSIG</sequence>
<gene>
    <name evidence="1" type="ORF">Fmac_015800</name>
</gene>
<name>A0ABD1MFL0_9FABA</name>
<reference evidence="1 2" key="1">
    <citation type="submission" date="2024-08" db="EMBL/GenBank/DDBJ databases">
        <title>Insights into the chromosomal genome structure of Flemingia macrophylla.</title>
        <authorList>
            <person name="Ding Y."/>
            <person name="Zhao Y."/>
            <person name="Bi W."/>
            <person name="Wu M."/>
            <person name="Zhao G."/>
            <person name="Gong Y."/>
            <person name="Li W."/>
            <person name="Zhang P."/>
        </authorList>
    </citation>
    <scope>NUCLEOTIDE SEQUENCE [LARGE SCALE GENOMIC DNA]</scope>
    <source>
        <strain evidence="1">DYQJB</strain>
        <tissue evidence="1">Leaf</tissue>
    </source>
</reference>